<evidence type="ECO:0000259" key="2">
    <source>
        <dbReference type="SMART" id="SM01177"/>
    </source>
</evidence>
<reference evidence="3 4" key="1">
    <citation type="submission" date="2024-03" db="EMBL/GenBank/DDBJ databases">
        <title>WGS assembly of Saponaria officinalis var. Norfolk2.</title>
        <authorList>
            <person name="Jenkins J."/>
            <person name="Shu S."/>
            <person name="Grimwood J."/>
            <person name="Barry K."/>
            <person name="Goodstein D."/>
            <person name="Schmutz J."/>
            <person name="Leebens-Mack J."/>
            <person name="Osbourn A."/>
        </authorList>
    </citation>
    <scope>NUCLEOTIDE SEQUENCE [LARGE SCALE GENOMIC DNA]</scope>
    <source>
        <strain evidence="4">cv. Norfolk2</strain>
        <strain evidence="3">JIC</strain>
        <tissue evidence="3">Leaf</tissue>
    </source>
</reference>
<dbReference type="EMBL" id="JBDFQZ010000002">
    <property type="protein sequence ID" value="KAK9748271.1"/>
    <property type="molecule type" value="Genomic_DNA"/>
</dbReference>
<dbReference type="EMBL" id="JBDFQZ010000002">
    <property type="protein sequence ID" value="KAK9748270.1"/>
    <property type="molecule type" value="Genomic_DNA"/>
</dbReference>
<feature type="region of interest" description="Disordered" evidence="1">
    <location>
        <begin position="273"/>
        <end position="299"/>
    </location>
</feature>
<feature type="domain" description="Atos-like conserved" evidence="2">
    <location>
        <begin position="396"/>
        <end position="455"/>
    </location>
</feature>
<proteinExistence type="predicted"/>
<dbReference type="AlphaFoldDB" id="A0AAW1MMU3"/>
<evidence type="ECO:0000313" key="4">
    <source>
        <dbReference type="Proteomes" id="UP001443914"/>
    </source>
</evidence>
<dbReference type="InterPro" id="IPR033473">
    <property type="entry name" value="Atos-like_C"/>
</dbReference>
<dbReference type="PANTHER" id="PTHR13199:SF11">
    <property type="entry name" value="PROTEIN ATOSSA"/>
    <property type="match status" value="1"/>
</dbReference>
<dbReference type="PANTHER" id="PTHR13199">
    <property type="entry name" value="GH03947P"/>
    <property type="match status" value="1"/>
</dbReference>
<comment type="caution">
    <text evidence="3">The sequence shown here is derived from an EMBL/GenBank/DDBJ whole genome shotgun (WGS) entry which is preliminary data.</text>
</comment>
<dbReference type="EMBL" id="JBDFQZ010000002">
    <property type="protein sequence ID" value="KAK9748272.1"/>
    <property type="molecule type" value="Genomic_DNA"/>
</dbReference>
<evidence type="ECO:0000256" key="1">
    <source>
        <dbReference type="SAM" id="MobiDB-lite"/>
    </source>
</evidence>
<feature type="compositionally biased region" description="Basic and acidic residues" evidence="1">
    <location>
        <begin position="545"/>
        <end position="554"/>
    </location>
</feature>
<dbReference type="EMBL" id="JBDFQZ010000002">
    <property type="protein sequence ID" value="KAK9748268.1"/>
    <property type="molecule type" value="Genomic_DNA"/>
</dbReference>
<name>A0AAW1MMU3_SAPOF</name>
<organism evidence="3 4">
    <name type="scientific">Saponaria officinalis</name>
    <name type="common">Common soapwort</name>
    <name type="synonym">Lychnis saponaria</name>
    <dbReference type="NCBI Taxonomy" id="3572"/>
    <lineage>
        <taxon>Eukaryota</taxon>
        <taxon>Viridiplantae</taxon>
        <taxon>Streptophyta</taxon>
        <taxon>Embryophyta</taxon>
        <taxon>Tracheophyta</taxon>
        <taxon>Spermatophyta</taxon>
        <taxon>Magnoliopsida</taxon>
        <taxon>eudicotyledons</taxon>
        <taxon>Gunneridae</taxon>
        <taxon>Pentapetalae</taxon>
        <taxon>Caryophyllales</taxon>
        <taxon>Caryophyllaceae</taxon>
        <taxon>Caryophylleae</taxon>
        <taxon>Saponaria</taxon>
    </lineage>
</organism>
<evidence type="ECO:0000313" key="3">
    <source>
        <dbReference type="EMBL" id="KAK9748270.1"/>
    </source>
</evidence>
<dbReference type="InterPro" id="IPR051506">
    <property type="entry name" value="ATOS_Transcription_Regulators"/>
</dbReference>
<keyword evidence="4" id="KW-1185">Reference proteome</keyword>
<dbReference type="Pfam" id="PF13889">
    <property type="entry name" value="Chromosome_seg"/>
    <property type="match status" value="1"/>
</dbReference>
<dbReference type="SMART" id="SM01177">
    <property type="entry name" value="DUF4210"/>
    <property type="match status" value="1"/>
</dbReference>
<sequence length="717" mass="78808">MGLPQVTTSSLGGVGDEVVTSMAALIQSPQQLSGFCNCDVNGMFGTSMNDSVLLSPSRTSFGDYQGMPTMGFTKEAECTALRKDSMSNICGLKIGHADSNSWSTEKNRLNTHSPRLRVVGFEAKELNSSHDVFEGNKIGFGEPSTLGMNTDVAASSRTAVRKRLLSPLNSVCHDQFTGDSLSIGDSAYERNSYDGGNAGFSVSHEHKKAHIASSSSVGSTFWCGSSSGNCVMKSSIFTDGPLLETKDPLTPNPFLQNPRHSVVDKEENIRSHASGMTTSSRVASPPLSLSPLGPTFHDKKRNADRIKDHRKETDAEYITWKEVHQSLGWSGSFMYASKNNEELTVEEPDLLDGMNAQFSPVKDGAFSEYWSHDTTGTSPSSKFARTLTDLPVRRSLVGSFEESLLSGRLASTYVSKKIDGFLAVLSISGGSFSPKAKKLPFGVTSVDGDNYMLYYSSIDLVGHLPSESLKTKKNLTLNDSLLEPSRLRIPMKGRIQLVISNPEKTPIHTFLCNYDLSDMPAGTKTFLRHKTTLSASGKTSLTNRGSDKTADDSKPSMMSNNLKKLPRLEPLNQIMKVMETEEERRFVESASCESNHPEIHKSDGGSFTTNHTVEHSTVNCPLKVNGSANGNGVLRYALHLRFMCPHSKKTLKTIQRCKSDPLSTPISKNMKTREDRRFYLYNDLKVVFPQRHSDADEGKLNVDYHFPSDPKYFDISN</sequence>
<dbReference type="EMBL" id="JBDFQZ010000002">
    <property type="protein sequence ID" value="KAK9748269.1"/>
    <property type="molecule type" value="Genomic_DNA"/>
</dbReference>
<dbReference type="InterPro" id="IPR025261">
    <property type="entry name" value="Atos-like_cons_dom"/>
</dbReference>
<dbReference type="Proteomes" id="UP001443914">
    <property type="component" value="Unassembled WGS sequence"/>
</dbReference>
<dbReference type="Pfam" id="PF13915">
    <property type="entry name" value="DUF4210"/>
    <property type="match status" value="1"/>
</dbReference>
<gene>
    <name evidence="3" type="ORF">RND81_02G046700</name>
</gene>
<protein>
    <recommendedName>
        <fullName evidence="2">Atos-like conserved domain-containing protein</fullName>
    </recommendedName>
</protein>
<feature type="region of interest" description="Disordered" evidence="1">
    <location>
        <begin position="537"/>
        <end position="561"/>
    </location>
</feature>
<accession>A0AAW1MMU3</accession>